<evidence type="ECO:0000313" key="2">
    <source>
        <dbReference type="EMBL" id="KAJ5382998.1"/>
    </source>
</evidence>
<protein>
    <submittedName>
        <fullName evidence="2">Uncharacterized protein</fullName>
    </submittedName>
</protein>
<dbReference type="EMBL" id="JAPZBT010000001">
    <property type="protein sequence ID" value="KAJ5382998.1"/>
    <property type="molecule type" value="Genomic_DNA"/>
</dbReference>
<proteinExistence type="predicted"/>
<evidence type="ECO:0000256" key="1">
    <source>
        <dbReference type="SAM" id="MobiDB-lite"/>
    </source>
</evidence>
<gene>
    <name evidence="2" type="ORF">N7517_000909</name>
</gene>
<dbReference type="AlphaFoldDB" id="A0A9W9SQW5"/>
<feature type="region of interest" description="Disordered" evidence="1">
    <location>
        <begin position="57"/>
        <end position="79"/>
    </location>
</feature>
<dbReference type="RefSeq" id="XP_056582774.1">
    <property type="nucleotide sequence ID" value="XM_056718639.1"/>
</dbReference>
<reference evidence="2" key="2">
    <citation type="journal article" date="2023" name="IMA Fungus">
        <title>Comparative genomic study of the Penicillium genus elucidates a diverse pangenome and 15 lateral gene transfer events.</title>
        <authorList>
            <person name="Petersen C."/>
            <person name="Sorensen T."/>
            <person name="Nielsen M.R."/>
            <person name="Sondergaard T.E."/>
            <person name="Sorensen J.L."/>
            <person name="Fitzpatrick D.A."/>
            <person name="Frisvad J.C."/>
            <person name="Nielsen K.L."/>
        </authorList>
    </citation>
    <scope>NUCLEOTIDE SEQUENCE</scope>
    <source>
        <strain evidence="2">IBT 3081</strain>
    </source>
</reference>
<comment type="caution">
    <text evidence="2">The sequence shown here is derived from an EMBL/GenBank/DDBJ whole genome shotgun (WGS) entry which is preliminary data.</text>
</comment>
<dbReference type="OrthoDB" id="4329446at2759"/>
<evidence type="ECO:0000313" key="3">
    <source>
        <dbReference type="Proteomes" id="UP001147752"/>
    </source>
</evidence>
<feature type="region of interest" description="Disordered" evidence="1">
    <location>
        <begin position="1"/>
        <end position="31"/>
    </location>
</feature>
<keyword evidence="3" id="KW-1185">Reference proteome</keyword>
<reference evidence="2" key="1">
    <citation type="submission" date="2022-12" db="EMBL/GenBank/DDBJ databases">
        <authorList>
            <person name="Petersen C."/>
        </authorList>
    </citation>
    <scope>NUCLEOTIDE SEQUENCE</scope>
    <source>
        <strain evidence="2">IBT 3081</strain>
    </source>
</reference>
<dbReference type="GeneID" id="81457822"/>
<dbReference type="Proteomes" id="UP001147752">
    <property type="component" value="Unassembled WGS sequence"/>
</dbReference>
<organism evidence="2 3">
    <name type="scientific">Penicillium concentricum</name>
    <dbReference type="NCBI Taxonomy" id="293559"/>
    <lineage>
        <taxon>Eukaryota</taxon>
        <taxon>Fungi</taxon>
        <taxon>Dikarya</taxon>
        <taxon>Ascomycota</taxon>
        <taxon>Pezizomycotina</taxon>
        <taxon>Eurotiomycetes</taxon>
        <taxon>Eurotiomycetidae</taxon>
        <taxon>Eurotiales</taxon>
        <taxon>Aspergillaceae</taxon>
        <taxon>Penicillium</taxon>
    </lineage>
</organism>
<accession>A0A9W9SQW5</accession>
<name>A0A9W9SQW5_9EURO</name>
<sequence>MSDRYNFRRSTRSQQVPPQDPLGSPRDPTRRIKLKVEDLDLDKSYSNILLPSKLPARPKKSRPWAKWGGATPLTDPAQLPRGWHMNEDDLHPGDIDGQIERCLERIAENIMPQIFQQRLEEFMASKNELEAMTFEGSEELSWETIRRVHDLEGMNTDITTTGDKYEQLPNINSLLAAYKSGQLEWHTGLVTYWSRGVQVSQPRRFDWDEFEAINLDHHGDKGFWTEGVKLALRLPGFMWFAELDFVHDTGASMMGIYQGDLKTLLGPFAATAGPMIPVVSMVRSRVASGTYITRQAIEVEVTILDSNRQRMTAWTRTRGWTLSAVPRLDGQVVRDLLYLGTSPATGFGIHISNTRSDLNLPDLDLASNPPVHNPHYRMSLPVPPPGTFAQGHGGWVVPLAAPLMMPQPAPGAPP</sequence>